<dbReference type="SUPFAM" id="SSF48452">
    <property type="entry name" value="TPR-like"/>
    <property type="match status" value="1"/>
</dbReference>
<dbReference type="CDD" id="cd00383">
    <property type="entry name" value="trans_reg_C"/>
    <property type="match status" value="1"/>
</dbReference>
<feature type="DNA-binding region" description="OmpR/PhoB-type" evidence="3">
    <location>
        <begin position="5"/>
        <end position="102"/>
    </location>
</feature>
<protein>
    <submittedName>
        <fullName evidence="5">Transcriptional regulator</fullName>
    </submittedName>
</protein>
<sequence length="518" mass="55922">MTSGSEIYQFGPFRLDPAVGILYRGDEPTMLGRRAVVLLCRLLENARAPVSKDVLVEAGWGGLAVADNNLTVQIAALRRVLAEADAERWIETMPRRGYRYVGPPAVVTNVRDVPASAASALALPEKPSVAVLPFLNLSGDPEQDYFADGIVDEIITGLARIKWLFVIARNSSFAYKGRITDVKQVGRELGVRYVLEGSVRRSGGSVRVIGQMIDASTGAHVWAERYDCNSADIFSLQDEISLSAVGAIAPSLRKAEFERVKRKRPESLDAYDLVLQAQPDVDSGMPEQVTRGLTLLERAIALEPAYALAHGNAAMCHHCLFLRAGLQEANRTASIRHARLAIIHGQDDAAALTLAGFSLGMDGHDRGAAFTALEAALALSPSSALTYILGSVILGWGGDAERAIEWSERGMRLSPFDPWTFAAFDAQAMSHLLRGRYEDSCRAAYKSVQANPAHSITYVQLAAALAKLGRFEEAMAAAARVLELQPSFRYGRQFAGVNCAPELASTLGSALRDAGLPE</sequence>
<dbReference type="RefSeq" id="WP_149637773.1">
    <property type="nucleotide sequence ID" value="NZ_VNIP01000016.1"/>
</dbReference>
<proteinExistence type="predicted"/>
<dbReference type="OrthoDB" id="9807521at2"/>
<dbReference type="AlphaFoldDB" id="A0A5B0VPV5"/>
<dbReference type="InterPro" id="IPR001867">
    <property type="entry name" value="OmpR/PhoB-type_DNA-bd"/>
</dbReference>
<keyword evidence="2" id="KW-0802">TPR repeat</keyword>
<dbReference type="PROSITE" id="PS50005">
    <property type="entry name" value="TPR"/>
    <property type="match status" value="1"/>
</dbReference>
<dbReference type="Proteomes" id="UP000323608">
    <property type="component" value="Unassembled WGS sequence"/>
</dbReference>
<evidence type="ECO:0000313" key="6">
    <source>
        <dbReference type="Proteomes" id="UP000323608"/>
    </source>
</evidence>
<dbReference type="Pfam" id="PF13181">
    <property type="entry name" value="TPR_8"/>
    <property type="match status" value="1"/>
</dbReference>
<dbReference type="Gene3D" id="1.25.40.10">
    <property type="entry name" value="Tetratricopeptide repeat domain"/>
    <property type="match status" value="1"/>
</dbReference>
<dbReference type="SUPFAM" id="SSF46894">
    <property type="entry name" value="C-terminal effector domain of the bipartite response regulators"/>
    <property type="match status" value="1"/>
</dbReference>
<dbReference type="GO" id="GO:0000160">
    <property type="term" value="P:phosphorelay signal transduction system"/>
    <property type="evidence" value="ECO:0007669"/>
    <property type="project" value="InterPro"/>
</dbReference>
<keyword evidence="1 3" id="KW-0238">DNA-binding</keyword>
<dbReference type="SMART" id="SM00028">
    <property type="entry name" value="TPR"/>
    <property type="match status" value="3"/>
</dbReference>
<dbReference type="GO" id="GO:0006355">
    <property type="term" value="P:regulation of DNA-templated transcription"/>
    <property type="evidence" value="ECO:0007669"/>
    <property type="project" value="InterPro"/>
</dbReference>
<dbReference type="InterPro" id="IPR016032">
    <property type="entry name" value="Sig_transdc_resp-reg_C-effctor"/>
</dbReference>
<feature type="repeat" description="TPR" evidence="2">
    <location>
        <begin position="455"/>
        <end position="488"/>
    </location>
</feature>
<dbReference type="Gene3D" id="1.10.10.10">
    <property type="entry name" value="Winged helix-like DNA-binding domain superfamily/Winged helix DNA-binding domain"/>
    <property type="match status" value="1"/>
</dbReference>
<name>A0A5B0VPV5_RHITR</name>
<dbReference type="InterPro" id="IPR011990">
    <property type="entry name" value="TPR-like_helical_dom_sf"/>
</dbReference>
<dbReference type="InterPro" id="IPR019734">
    <property type="entry name" value="TPR_rpt"/>
</dbReference>
<feature type="domain" description="OmpR/PhoB-type" evidence="4">
    <location>
        <begin position="5"/>
        <end position="102"/>
    </location>
</feature>
<dbReference type="EMBL" id="VNIP01000016">
    <property type="protein sequence ID" value="KAA1176626.1"/>
    <property type="molecule type" value="Genomic_DNA"/>
</dbReference>
<dbReference type="PROSITE" id="PS51755">
    <property type="entry name" value="OMPR_PHOB"/>
    <property type="match status" value="1"/>
</dbReference>
<comment type="caution">
    <text evidence="5">The sequence shown here is derived from an EMBL/GenBank/DDBJ whole genome shotgun (WGS) entry which is preliminary data.</text>
</comment>
<dbReference type="SMART" id="SM00862">
    <property type="entry name" value="Trans_reg_C"/>
    <property type="match status" value="1"/>
</dbReference>
<evidence type="ECO:0000256" key="1">
    <source>
        <dbReference type="ARBA" id="ARBA00023125"/>
    </source>
</evidence>
<evidence type="ECO:0000259" key="4">
    <source>
        <dbReference type="PROSITE" id="PS51755"/>
    </source>
</evidence>
<organism evidence="5 6">
    <name type="scientific">Rhizobium tropici</name>
    <dbReference type="NCBI Taxonomy" id="398"/>
    <lineage>
        <taxon>Bacteria</taxon>
        <taxon>Pseudomonadati</taxon>
        <taxon>Pseudomonadota</taxon>
        <taxon>Alphaproteobacteria</taxon>
        <taxon>Hyphomicrobiales</taxon>
        <taxon>Rhizobiaceae</taxon>
        <taxon>Rhizobium/Agrobacterium group</taxon>
        <taxon>Rhizobium</taxon>
    </lineage>
</organism>
<dbReference type="Pfam" id="PF00486">
    <property type="entry name" value="Trans_reg_C"/>
    <property type="match status" value="1"/>
</dbReference>
<reference evidence="5 6" key="1">
    <citation type="submission" date="2019-07" db="EMBL/GenBank/DDBJ databases">
        <title>The Draft Genome Sequence of Rhizobium tropici SARCC-755 Associated with Superior Nodulation on Pigeonpea (Cajanus cajan (L.) Millsp.).</title>
        <authorList>
            <person name="Bopape F.L."/>
            <person name="Hassen A.I."/>
            <person name="Swanevelder Z.H."/>
            <person name="Gwata E.T."/>
        </authorList>
    </citation>
    <scope>NUCLEOTIDE SEQUENCE [LARGE SCALE GENOMIC DNA]</scope>
    <source>
        <strain evidence="5 6">SARCC-755</strain>
    </source>
</reference>
<dbReference type="Gene3D" id="3.40.50.10070">
    <property type="entry name" value="TolB, N-terminal domain"/>
    <property type="match status" value="1"/>
</dbReference>
<gene>
    <name evidence="5" type="ORF">FP026_27690</name>
</gene>
<accession>A0A5B0VPV5</accession>
<evidence type="ECO:0000313" key="5">
    <source>
        <dbReference type="EMBL" id="KAA1176626.1"/>
    </source>
</evidence>
<dbReference type="InterPro" id="IPR036388">
    <property type="entry name" value="WH-like_DNA-bd_sf"/>
</dbReference>
<dbReference type="GO" id="GO:0003677">
    <property type="term" value="F:DNA binding"/>
    <property type="evidence" value="ECO:0007669"/>
    <property type="project" value="UniProtKB-UniRule"/>
</dbReference>
<evidence type="ECO:0000256" key="3">
    <source>
        <dbReference type="PROSITE-ProRule" id="PRU01091"/>
    </source>
</evidence>
<evidence type="ECO:0000256" key="2">
    <source>
        <dbReference type="PROSITE-ProRule" id="PRU00339"/>
    </source>
</evidence>